<gene>
    <name evidence="2" type="ORF">BYL167_LOCUS32773</name>
    <name evidence="4" type="ORF">BYL167_LOCUS42058</name>
    <name evidence="5" type="ORF">GIL414_LOCUS41605</name>
    <name evidence="3" type="ORF">SMN809_LOCUS39251</name>
</gene>
<dbReference type="Proteomes" id="UP000681967">
    <property type="component" value="Unassembled WGS sequence"/>
</dbReference>
<dbReference type="EMBL" id="CAJOBH010108280">
    <property type="protein sequence ID" value="CAF4648370.1"/>
    <property type="molecule type" value="Genomic_DNA"/>
</dbReference>
<name>A0A8S2Z7F8_9BILA</name>
<protein>
    <submittedName>
        <fullName evidence="3">Uncharacterized protein</fullName>
    </submittedName>
</protein>
<feature type="region of interest" description="Disordered" evidence="1">
    <location>
        <begin position="29"/>
        <end position="61"/>
    </location>
</feature>
<accession>A0A8S2Z7F8</accession>
<feature type="non-terminal residue" evidence="3">
    <location>
        <position position="1"/>
    </location>
</feature>
<comment type="caution">
    <text evidence="3">The sequence shown here is derived from an EMBL/GenBank/DDBJ whole genome shotgun (WGS) entry which is preliminary data.</text>
</comment>
<dbReference type="EMBL" id="CAJOBI010104834">
    <property type="protein sequence ID" value="CAF4605382.1"/>
    <property type="molecule type" value="Genomic_DNA"/>
</dbReference>
<evidence type="ECO:0000313" key="3">
    <source>
        <dbReference type="EMBL" id="CAF4605382.1"/>
    </source>
</evidence>
<dbReference type="EMBL" id="CAJOBJ010118326">
    <property type="protein sequence ID" value="CAF4664022.1"/>
    <property type="molecule type" value="Genomic_DNA"/>
</dbReference>
<evidence type="ECO:0000313" key="5">
    <source>
        <dbReference type="EMBL" id="CAF4664022.1"/>
    </source>
</evidence>
<dbReference type="Proteomes" id="UP000676336">
    <property type="component" value="Unassembled WGS sequence"/>
</dbReference>
<evidence type="ECO:0000256" key="1">
    <source>
        <dbReference type="SAM" id="MobiDB-lite"/>
    </source>
</evidence>
<evidence type="ECO:0000313" key="4">
    <source>
        <dbReference type="EMBL" id="CAF4648370.1"/>
    </source>
</evidence>
<sequence>RFSSDSCIIIHVPEQYTPSSTLFFDQLKNGQTERKSSSNQQASAFSYYTKQDHPQPSSSPIEMINSANELIDNISPITRY</sequence>
<organism evidence="3 6">
    <name type="scientific">Rotaria magnacalcarata</name>
    <dbReference type="NCBI Taxonomy" id="392030"/>
    <lineage>
        <taxon>Eukaryota</taxon>
        <taxon>Metazoa</taxon>
        <taxon>Spiralia</taxon>
        <taxon>Gnathifera</taxon>
        <taxon>Rotifera</taxon>
        <taxon>Eurotatoria</taxon>
        <taxon>Bdelloidea</taxon>
        <taxon>Philodinida</taxon>
        <taxon>Philodinidae</taxon>
        <taxon>Rotaria</taxon>
    </lineage>
</organism>
<feature type="compositionally biased region" description="Polar residues" evidence="1">
    <location>
        <begin position="37"/>
        <end position="61"/>
    </location>
</feature>
<reference evidence="3" key="1">
    <citation type="submission" date="2021-02" db="EMBL/GenBank/DDBJ databases">
        <authorList>
            <person name="Nowell W R."/>
        </authorList>
    </citation>
    <scope>NUCLEOTIDE SEQUENCE</scope>
</reference>
<evidence type="ECO:0000313" key="6">
    <source>
        <dbReference type="Proteomes" id="UP000676336"/>
    </source>
</evidence>
<proteinExistence type="predicted"/>
<dbReference type="Proteomes" id="UP000681720">
    <property type="component" value="Unassembled WGS sequence"/>
</dbReference>
<dbReference type="AlphaFoldDB" id="A0A8S2Z7F8"/>
<evidence type="ECO:0000313" key="2">
    <source>
        <dbReference type="EMBL" id="CAF4428224.1"/>
    </source>
</evidence>
<dbReference type="EMBL" id="CAJOBH010061680">
    <property type="protein sequence ID" value="CAF4428224.1"/>
    <property type="molecule type" value="Genomic_DNA"/>
</dbReference>
<feature type="non-terminal residue" evidence="3">
    <location>
        <position position="80"/>
    </location>
</feature>